<comment type="caution">
    <text evidence="1">The sequence shown here is derived from an EMBL/GenBank/DDBJ whole genome shotgun (WGS) entry which is preliminary data.</text>
</comment>
<dbReference type="Proteomes" id="UP000024635">
    <property type="component" value="Unassembled WGS sequence"/>
</dbReference>
<dbReference type="EMBL" id="JARK01001376">
    <property type="protein sequence ID" value="EYC14453.1"/>
    <property type="molecule type" value="Genomic_DNA"/>
</dbReference>
<sequence length="78" mass="8765">MLAPHNCWVAALNPVRQIPRDLAGILFDPFLHLLHVDHRWRPTACVIFEAFIPTAKLVKPSLALLLMTSCPKASHTSR</sequence>
<protein>
    <submittedName>
        <fullName evidence="1">Uncharacterized protein</fullName>
    </submittedName>
</protein>
<keyword evidence="2" id="KW-1185">Reference proteome</keyword>
<name>A0A016UIQ0_9BILA</name>
<gene>
    <name evidence="1" type="primary">Acey_s0040.g212</name>
    <name evidence="1" type="ORF">Y032_0040g212</name>
</gene>
<evidence type="ECO:0000313" key="2">
    <source>
        <dbReference type="Proteomes" id="UP000024635"/>
    </source>
</evidence>
<reference evidence="2" key="1">
    <citation type="journal article" date="2015" name="Nat. Genet.">
        <title>The genome and transcriptome of the zoonotic hookworm Ancylostoma ceylanicum identify infection-specific gene families.</title>
        <authorList>
            <person name="Schwarz E.M."/>
            <person name="Hu Y."/>
            <person name="Antoshechkin I."/>
            <person name="Miller M.M."/>
            <person name="Sternberg P.W."/>
            <person name="Aroian R.V."/>
        </authorList>
    </citation>
    <scope>NUCLEOTIDE SEQUENCE</scope>
    <source>
        <strain evidence="2">HY135</strain>
    </source>
</reference>
<dbReference type="AlphaFoldDB" id="A0A016UIQ0"/>
<organism evidence="1 2">
    <name type="scientific">Ancylostoma ceylanicum</name>
    <dbReference type="NCBI Taxonomy" id="53326"/>
    <lineage>
        <taxon>Eukaryota</taxon>
        <taxon>Metazoa</taxon>
        <taxon>Ecdysozoa</taxon>
        <taxon>Nematoda</taxon>
        <taxon>Chromadorea</taxon>
        <taxon>Rhabditida</taxon>
        <taxon>Rhabditina</taxon>
        <taxon>Rhabditomorpha</taxon>
        <taxon>Strongyloidea</taxon>
        <taxon>Ancylostomatidae</taxon>
        <taxon>Ancylostomatinae</taxon>
        <taxon>Ancylostoma</taxon>
    </lineage>
</organism>
<accession>A0A016UIQ0</accession>
<evidence type="ECO:0000313" key="1">
    <source>
        <dbReference type="EMBL" id="EYC14453.1"/>
    </source>
</evidence>
<proteinExistence type="predicted"/>